<protein>
    <submittedName>
        <fullName evidence="1">Uncharacterized protein</fullName>
    </submittedName>
</protein>
<reference evidence="1" key="1">
    <citation type="submission" date="2021-06" db="EMBL/GenBank/DDBJ databases">
        <authorList>
            <person name="Hodson N. C."/>
            <person name="Mongue J. A."/>
            <person name="Jaron S. K."/>
        </authorList>
    </citation>
    <scope>NUCLEOTIDE SEQUENCE</scope>
</reference>
<feature type="non-terminal residue" evidence="1">
    <location>
        <position position="1"/>
    </location>
</feature>
<sequence>QFSIFNKNHLRNIEIHIRHGRTSDWTQDEATQILSIQAAKMIRAKLPGFVVTLRFLCRCEQCHEIDDTYFKYLKPFTTITRVLNPHGLLEIKIAFDRDTSKI</sequence>
<organism evidence="1 2">
    <name type="scientific">Allacma fusca</name>
    <dbReference type="NCBI Taxonomy" id="39272"/>
    <lineage>
        <taxon>Eukaryota</taxon>
        <taxon>Metazoa</taxon>
        <taxon>Ecdysozoa</taxon>
        <taxon>Arthropoda</taxon>
        <taxon>Hexapoda</taxon>
        <taxon>Collembola</taxon>
        <taxon>Symphypleona</taxon>
        <taxon>Sminthuridae</taxon>
        <taxon>Allacma</taxon>
    </lineage>
</organism>
<evidence type="ECO:0000313" key="1">
    <source>
        <dbReference type="EMBL" id="CAG7732851.1"/>
    </source>
</evidence>
<keyword evidence="2" id="KW-1185">Reference proteome</keyword>
<dbReference type="AlphaFoldDB" id="A0A8J2KW82"/>
<dbReference type="EMBL" id="CAJVCH010238942">
    <property type="protein sequence ID" value="CAG7732851.1"/>
    <property type="molecule type" value="Genomic_DNA"/>
</dbReference>
<name>A0A8J2KW82_9HEXA</name>
<comment type="caution">
    <text evidence="1">The sequence shown here is derived from an EMBL/GenBank/DDBJ whole genome shotgun (WGS) entry which is preliminary data.</text>
</comment>
<dbReference type="Proteomes" id="UP000708208">
    <property type="component" value="Unassembled WGS sequence"/>
</dbReference>
<gene>
    <name evidence="1" type="ORF">AFUS01_LOCUS21336</name>
</gene>
<evidence type="ECO:0000313" key="2">
    <source>
        <dbReference type="Proteomes" id="UP000708208"/>
    </source>
</evidence>
<proteinExistence type="predicted"/>
<accession>A0A8J2KW82</accession>